<dbReference type="Gene3D" id="2.40.30.10">
    <property type="entry name" value="Translation factors"/>
    <property type="match status" value="1"/>
</dbReference>
<dbReference type="Pfam" id="PF16325">
    <property type="entry name" value="Peptidase_U32_C"/>
    <property type="match status" value="1"/>
</dbReference>
<comment type="caution">
    <text evidence="6">The sequence shown here is derived from an EMBL/GenBank/DDBJ whole genome shotgun (WGS) entry which is preliminary data.</text>
</comment>
<evidence type="ECO:0000256" key="1">
    <source>
        <dbReference type="ARBA" id="ARBA00022670"/>
    </source>
</evidence>
<dbReference type="InterPro" id="IPR001539">
    <property type="entry name" value="Peptidase_U32"/>
</dbReference>
<evidence type="ECO:0000256" key="2">
    <source>
        <dbReference type="ARBA" id="ARBA00022801"/>
    </source>
</evidence>
<dbReference type="PANTHER" id="PTHR30217">
    <property type="entry name" value="PEPTIDASE U32 FAMILY"/>
    <property type="match status" value="1"/>
</dbReference>
<dbReference type="GO" id="GO:0008233">
    <property type="term" value="F:peptidase activity"/>
    <property type="evidence" value="ECO:0007669"/>
    <property type="project" value="UniProtKB-KW"/>
</dbReference>
<name>A0A6V8N0I2_9BACT</name>
<evidence type="ECO:0000259" key="5">
    <source>
        <dbReference type="Pfam" id="PF16325"/>
    </source>
</evidence>
<dbReference type="InterPro" id="IPR051454">
    <property type="entry name" value="RNA/ubiquinone_mod_enzymes"/>
</dbReference>
<dbReference type="Pfam" id="PF01136">
    <property type="entry name" value="Peptidase_U32"/>
    <property type="match status" value="1"/>
</dbReference>
<keyword evidence="1" id="KW-0645">Protease</keyword>
<dbReference type="GO" id="GO:0006508">
    <property type="term" value="P:proteolysis"/>
    <property type="evidence" value="ECO:0007669"/>
    <property type="project" value="UniProtKB-KW"/>
</dbReference>
<evidence type="ECO:0000256" key="4">
    <source>
        <dbReference type="SAM" id="MobiDB-lite"/>
    </source>
</evidence>
<dbReference type="InterPro" id="IPR032525">
    <property type="entry name" value="Peptidase_U32_C"/>
</dbReference>
<dbReference type="Proteomes" id="UP000568888">
    <property type="component" value="Unassembled WGS sequence"/>
</dbReference>
<protein>
    <submittedName>
        <fullName evidence="6">Peptidase U32</fullName>
    </submittedName>
</protein>
<dbReference type="EMBL" id="BLXY01000015">
    <property type="protein sequence ID" value="GFO65975.1"/>
    <property type="molecule type" value="Genomic_DNA"/>
</dbReference>
<reference evidence="7" key="1">
    <citation type="submission" date="2020-06" db="EMBL/GenBank/DDBJ databases">
        <title>Draft genomic sequecing of Geomonas sp. Red736.</title>
        <authorList>
            <person name="Itoh H."/>
            <person name="Xu Z.X."/>
            <person name="Ushijima N."/>
            <person name="Masuda Y."/>
            <person name="Shiratori Y."/>
            <person name="Senoo K."/>
        </authorList>
    </citation>
    <scope>NUCLEOTIDE SEQUENCE [LARGE SCALE GENOMIC DNA]</scope>
    <source>
        <strain evidence="7">Red736</strain>
    </source>
</reference>
<feature type="domain" description="Peptidase family U32 C-terminal" evidence="5">
    <location>
        <begin position="343"/>
        <end position="422"/>
    </location>
</feature>
<accession>A0A6V8N0I2</accession>
<evidence type="ECO:0000313" key="6">
    <source>
        <dbReference type="EMBL" id="GFO65975.1"/>
    </source>
</evidence>
<sequence>MTGNGMELEKAGMTATQDERVTRPRLKPELLAPAGNMEKLKVAIRYGADAVYLGGKAFGLRNLAGNFTRLELDEAVAYAHRHNVKVYLTVNAFADNDDLPALERYLAEVADIPFDAFIAADPGVVALIAERCPGRDIHLSTQANTTNWRAARFWQAQGVKRVNLAREMSLDAIRETAQRCDMELEVFIHGAMCISYSGRCLLSSAMTGRDANKGECTQPCRWNYSIVEETRPGEYFPIHEDESGTFIFNSKDLCLIEQLPALVECGVDSLKIEGRMKGIYYAASVIRIYREALDRYWEDPQGYRLKPEWLEELAKVSHRGYTTGFLLGKPRDVDHEYLSCYVRNFEFVALVEKETEGGVQVAVRNRLQAGDVLELIGQGAHFTRFTLSAMTDLDGVPLTVAHPNQHVVLCGVTGAGEFDLIRREKTG</sequence>
<proteinExistence type="inferred from homology"/>
<keyword evidence="2" id="KW-0378">Hydrolase</keyword>
<dbReference type="PROSITE" id="PS01276">
    <property type="entry name" value="PEPTIDASE_U32"/>
    <property type="match status" value="1"/>
</dbReference>
<organism evidence="6 7">
    <name type="scientific">Geomonas paludis</name>
    <dbReference type="NCBI Taxonomy" id="2740185"/>
    <lineage>
        <taxon>Bacteria</taxon>
        <taxon>Pseudomonadati</taxon>
        <taxon>Thermodesulfobacteriota</taxon>
        <taxon>Desulfuromonadia</taxon>
        <taxon>Geobacterales</taxon>
        <taxon>Geobacteraceae</taxon>
        <taxon>Geomonas</taxon>
    </lineage>
</organism>
<dbReference type="PANTHER" id="PTHR30217:SF6">
    <property type="entry name" value="TRNA HYDROXYLATION PROTEIN P"/>
    <property type="match status" value="1"/>
</dbReference>
<evidence type="ECO:0000313" key="7">
    <source>
        <dbReference type="Proteomes" id="UP000568888"/>
    </source>
</evidence>
<dbReference type="AlphaFoldDB" id="A0A6V8N0I2"/>
<comment type="similarity">
    <text evidence="3">Belongs to the peptidase U32 family.</text>
</comment>
<gene>
    <name evidence="6" type="ORF">GMPD_38940</name>
</gene>
<feature type="region of interest" description="Disordered" evidence="4">
    <location>
        <begin position="1"/>
        <end position="24"/>
    </location>
</feature>
<evidence type="ECO:0000256" key="3">
    <source>
        <dbReference type="ARBA" id="ARBA00038374"/>
    </source>
</evidence>